<evidence type="ECO:0000256" key="2">
    <source>
        <dbReference type="ARBA" id="ARBA00022801"/>
    </source>
</evidence>
<dbReference type="InterPro" id="IPR017853">
    <property type="entry name" value="GH"/>
</dbReference>
<feature type="signal peptide" evidence="4">
    <location>
        <begin position="1"/>
        <end position="19"/>
    </location>
</feature>
<dbReference type="SUPFAM" id="SSF49303">
    <property type="entry name" value="beta-Galactosidase/glucuronidase domain"/>
    <property type="match status" value="3"/>
</dbReference>
<dbReference type="InterPro" id="IPR054593">
    <property type="entry name" value="Beta-mannosidase-like_N2"/>
</dbReference>
<reference evidence="10 13" key="2">
    <citation type="submission" date="2020-08" db="EMBL/GenBank/DDBJ databases">
        <title>Genome public.</title>
        <authorList>
            <person name="Liu C."/>
            <person name="Sun Q."/>
        </authorList>
    </citation>
    <scope>NUCLEOTIDE SEQUENCE [LARGE SCALE GENOMIC DNA]</scope>
    <source>
        <strain evidence="10 13">426_9</strain>
    </source>
</reference>
<feature type="domain" description="Glycoside hydrolase family 2 catalytic" evidence="6">
    <location>
        <begin position="380"/>
        <end position="524"/>
    </location>
</feature>
<evidence type="ECO:0000259" key="6">
    <source>
        <dbReference type="Pfam" id="PF02836"/>
    </source>
</evidence>
<gene>
    <name evidence="11" type="ORF">DWU89_18510</name>
    <name evidence="10" type="ORF">H8784_18065</name>
</gene>
<evidence type="ECO:0000313" key="13">
    <source>
        <dbReference type="Proteomes" id="UP000629596"/>
    </source>
</evidence>
<dbReference type="PANTHER" id="PTHR43536">
    <property type="entry name" value="MANNOSYLGLYCOPROTEIN ENDO-BETA-MANNOSIDASE"/>
    <property type="match status" value="1"/>
</dbReference>
<evidence type="ECO:0000259" key="7">
    <source>
        <dbReference type="Pfam" id="PF17786"/>
    </source>
</evidence>
<dbReference type="SUPFAM" id="SSF51445">
    <property type="entry name" value="(Trans)glycosidases"/>
    <property type="match status" value="1"/>
</dbReference>
<dbReference type="InterPro" id="IPR013783">
    <property type="entry name" value="Ig-like_fold"/>
</dbReference>
<evidence type="ECO:0000313" key="11">
    <source>
        <dbReference type="EMBL" id="RDU47653.1"/>
    </source>
</evidence>
<feature type="chain" id="PRO_5017729293" evidence="4">
    <location>
        <begin position="20"/>
        <end position="897"/>
    </location>
</feature>
<protein>
    <submittedName>
        <fullName evidence="10">Beta galactosidase jelly roll domain-containing protein</fullName>
    </submittedName>
    <submittedName>
        <fullName evidence="11">Glycoside hydrolase family 2</fullName>
    </submittedName>
</protein>
<feature type="domain" description="Beta-mannosidase-like galactose-binding" evidence="9">
    <location>
        <begin position="61"/>
        <end position="242"/>
    </location>
</feature>
<sequence length="897" mass="102498">MKSIITGLFLLLSVCFVQAQTPNYYRSPEKIYLDSKDGHNGGFNWQMYKAGEAKDPAEKISQPGYQTGDWMPAIVPGTVLNSLVHNKVYPEPYYGMNNKLDQNIIPDLAKAGRDFYTYWFRTEFDVPESYKDKIVWLQVDGINYRAEIWVNGYLLGNMSGMFKPDYINITDFARIGGKNALAIKVYPVDMPGTIKPKRWGAVGEFHNGGDGNIGLNTTMLMSVGWDFTFNDGIRDRNTGIWKNISLYATDKAVLRHPFIKSDLAKPGYDLAKETVSVEVVNPTQGNVKCTVKGEIAGENITFSKELNLFRGETQTVSFTPEEFPQLTIKNPRLWWPLFKGNPELYELKLTVTVDGKVSDETKTRFGIREITSDQNTPDKSRQFYVNGKKLFIRGTNWIPEGMLRTSDERTYAELRYTKQSGVNLIRMWGGGIAESDYFFQLCDEMGLLVWQEFWMTGDTKHPQDKDLYLSNVEATVKRLRNHPSLAYYVSSNESTEMPGAKDMIMALDGTRGYQMQSECDGVHDGSPYKQVNPMQHYENTASERGSRVDGFNPEYGAPTIPTVETLREVMDEKDLWPINKEVWDYHDGGGFHLMSTMYTDLTNNYGASSSIEEFATKGQFVGAMNSKSIWEVWNYNKLGYGDRYASGLLFWYHNCPISQVCARMWDYSLEPTASLYHTQNALEPLHAQFDYLKNTVSVCNDYYQAFKNYKVTAEVYDLNSKKVWNKSQVIDIPEDGVVNDVFTIDFPQNITQVHFIKLRLYNEKGKEVANTFYWRSNDKYEGRKTLTGPTSSGFEDLSKLKQVQLKTTYKAYQEADRHFIKAEIKNTSSTIAFFTQLQLLDQNKKPVRPSFYTDNFFSLLPGESQTVIIETATADMPSEPLFVVKGWNVKAATYKCK</sequence>
<dbReference type="Gene3D" id="2.60.40.10">
    <property type="entry name" value="Immunoglobulins"/>
    <property type="match status" value="3"/>
</dbReference>
<dbReference type="SUPFAM" id="SSF49785">
    <property type="entry name" value="Galactose-binding domain-like"/>
    <property type="match status" value="1"/>
</dbReference>
<dbReference type="Pfam" id="PF22666">
    <property type="entry name" value="Glyco_hydro_2_N2"/>
    <property type="match status" value="1"/>
</dbReference>
<dbReference type="InterPro" id="IPR041351">
    <property type="entry name" value="Ig_GlcNase"/>
</dbReference>
<evidence type="ECO:0000256" key="1">
    <source>
        <dbReference type="ARBA" id="ARBA00007401"/>
    </source>
</evidence>
<evidence type="ECO:0000256" key="3">
    <source>
        <dbReference type="ARBA" id="ARBA00023295"/>
    </source>
</evidence>
<dbReference type="AlphaFoldDB" id="A0A3D8H9J3"/>
<keyword evidence="3" id="KW-0326">Glycosidase</keyword>
<evidence type="ECO:0000259" key="9">
    <source>
        <dbReference type="Pfam" id="PF22666"/>
    </source>
</evidence>
<keyword evidence="2 11" id="KW-0378">Hydrolase</keyword>
<dbReference type="GO" id="GO:0004553">
    <property type="term" value="F:hydrolase activity, hydrolyzing O-glycosyl compounds"/>
    <property type="evidence" value="ECO:0007669"/>
    <property type="project" value="InterPro"/>
</dbReference>
<comment type="caution">
    <text evidence="11">The sequence shown here is derived from an EMBL/GenBank/DDBJ whole genome shotgun (WGS) entry which is preliminary data.</text>
</comment>
<dbReference type="EMBL" id="JACRTI010000068">
    <property type="protein sequence ID" value="MBC8603620.1"/>
    <property type="molecule type" value="Genomic_DNA"/>
</dbReference>
<proteinExistence type="inferred from homology"/>
<evidence type="ECO:0000259" key="8">
    <source>
        <dbReference type="Pfam" id="PF18368"/>
    </source>
</evidence>
<reference evidence="11 12" key="1">
    <citation type="submission" date="2018-07" db="EMBL/GenBank/DDBJ databases">
        <title>Parabacteroides acidifaciens nov. sp., isolated from human feces.</title>
        <authorList>
            <person name="Wang Y.J."/>
        </authorList>
    </citation>
    <scope>NUCLEOTIDE SEQUENCE [LARGE SCALE GENOMIC DNA]</scope>
    <source>
        <strain evidence="11 12">426-9</strain>
    </source>
</reference>
<evidence type="ECO:0000313" key="10">
    <source>
        <dbReference type="EMBL" id="MBC8603620.1"/>
    </source>
</evidence>
<evidence type="ECO:0000259" key="5">
    <source>
        <dbReference type="Pfam" id="PF00703"/>
    </source>
</evidence>
<organism evidence="11 12">
    <name type="scientific">Parabacteroides acidifaciens</name>
    <dbReference type="NCBI Taxonomy" id="2290935"/>
    <lineage>
        <taxon>Bacteria</taxon>
        <taxon>Pseudomonadati</taxon>
        <taxon>Bacteroidota</taxon>
        <taxon>Bacteroidia</taxon>
        <taxon>Bacteroidales</taxon>
        <taxon>Tannerellaceae</taxon>
        <taxon>Parabacteroides</taxon>
    </lineage>
</organism>
<dbReference type="Gene3D" id="2.60.120.260">
    <property type="entry name" value="Galactose-binding domain-like"/>
    <property type="match status" value="1"/>
</dbReference>
<evidence type="ECO:0000313" key="12">
    <source>
        <dbReference type="Proteomes" id="UP000256321"/>
    </source>
</evidence>
<dbReference type="Gene3D" id="3.20.20.80">
    <property type="entry name" value="Glycosidases"/>
    <property type="match status" value="1"/>
</dbReference>
<dbReference type="RefSeq" id="WP_115501115.1">
    <property type="nucleotide sequence ID" value="NZ_JACRTI010000068.1"/>
</dbReference>
<keyword evidence="4" id="KW-0732">Signal</keyword>
<feature type="domain" description="Mannosidase Ig/CBM-like" evidence="7">
    <location>
        <begin position="696"/>
        <end position="779"/>
    </location>
</feature>
<dbReference type="InterPro" id="IPR006102">
    <property type="entry name" value="Ig-like_GH2"/>
</dbReference>
<feature type="domain" description="Exo-beta-D-glucosaminidase Ig-fold" evidence="8">
    <location>
        <begin position="791"/>
        <end position="889"/>
    </location>
</feature>
<comment type="similarity">
    <text evidence="1">Belongs to the glycosyl hydrolase 2 family.</text>
</comment>
<dbReference type="EMBL" id="QREV01000068">
    <property type="protein sequence ID" value="RDU47653.1"/>
    <property type="molecule type" value="Genomic_DNA"/>
</dbReference>
<dbReference type="PANTHER" id="PTHR43536:SF1">
    <property type="entry name" value="MANNOSYLGLYCOPROTEIN ENDO-BETA-MANNOSIDASE"/>
    <property type="match status" value="1"/>
</dbReference>
<dbReference type="Pfam" id="PF17786">
    <property type="entry name" value="Mannosidase_ig"/>
    <property type="match status" value="1"/>
</dbReference>
<dbReference type="InterPro" id="IPR008979">
    <property type="entry name" value="Galactose-bd-like_sf"/>
</dbReference>
<dbReference type="Proteomes" id="UP000256321">
    <property type="component" value="Unassembled WGS sequence"/>
</dbReference>
<evidence type="ECO:0000256" key="4">
    <source>
        <dbReference type="SAM" id="SignalP"/>
    </source>
</evidence>
<keyword evidence="13" id="KW-1185">Reference proteome</keyword>
<dbReference type="InterPro" id="IPR036156">
    <property type="entry name" value="Beta-gal/glucu_dom_sf"/>
</dbReference>
<dbReference type="Pfam" id="PF18368">
    <property type="entry name" value="Ig_GlcNase"/>
    <property type="match status" value="1"/>
</dbReference>
<dbReference type="InterPro" id="IPR006103">
    <property type="entry name" value="Glyco_hydro_2_cat"/>
</dbReference>
<dbReference type="GO" id="GO:0005975">
    <property type="term" value="P:carbohydrate metabolic process"/>
    <property type="evidence" value="ECO:0007669"/>
    <property type="project" value="InterPro"/>
</dbReference>
<dbReference type="InterPro" id="IPR041447">
    <property type="entry name" value="Mannosidase_ig"/>
</dbReference>
<accession>A0A3D8H9J3</accession>
<dbReference type="InterPro" id="IPR043534">
    <property type="entry name" value="EBDG/EBM"/>
</dbReference>
<dbReference type="Pfam" id="PF02836">
    <property type="entry name" value="Glyco_hydro_2_C"/>
    <property type="match status" value="1"/>
</dbReference>
<feature type="domain" description="Glycoside hydrolase family 2 immunoglobulin-like beta-sandwich" evidence="5">
    <location>
        <begin position="255"/>
        <end position="368"/>
    </location>
</feature>
<dbReference type="Proteomes" id="UP000629596">
    <property type="component" value="Unassembled WGS sequence"/>
</dbReference>
<dbReference type="Pfam" id="PF00703">
    <property type="entry name" value="Glyco_hydro_2"/>
    <property type="match status" value="1"/>
</dbReference>
<name>A0A3D8H9J3_9BACT</name>